<protein>
    <submittedName>
        <fullName evidence="1">Uncharacterized protein</fullName>
    </submittedName>
</protein>
<comment type="caution">
    <text evidence="1">The sequence shown here is derived from an EMBL/GenBank/DDBJ whole genome shotgun (WGS) entry which is preliminary data.</text>
</comment>
<dbReference type="Proteomes" id="UP000192328">
    <property type="component" value="Unassembled WGS sequence"/>
</dbReference>
<name>A0AC61PJE3_9FIRM</name>
<evidence type="ECO:0000313" key="1">
    <source>
        <dbReference type="EMBL" id="SMC42906.1"/>
    </source>
</evidence>
<gene>
    <name evidence="1" type="ORF">SAMN06297397_0901</name>
</gene>
<evidence type="ECO:0000313" key="2">
    <source>
        <dbReference type="Proteomes" id="UP000192328"/>
    </source>
</evidence>
<reference evidence="1" key="1">
    <citation type="submission" date="2017-04" db="EMBL/GenBank/DDBJ databases">
        <authorList>
            <person name="Varghese N."/>
            <person name="Submissions S."/>
        </authorList>
    </citation>
    <scope>NUCLEOTIDE SEQUENCE</scope>
    <source>
        <strain evidence="1">WTE2008</strain>
    </source>
</reference>
<sequence length="148" mass="17799">MKEVYYLNKETLPRIPVPHDCLIREVALKDGFLEFTFEDDINLHDSIQAIKPEAKSLIIRYHLIYDLDDIEIIFLESIAYHWWARDPYAHKSHFRVYDYKKLPELTKDGSLSYNAHYVNYNAMFIRLSSRCSIHIELFADYVEYEWIC</sequence>
<organism evidence="1 2">
    <name type="scientific">Aristaeella lactis</name>
    <dbReference type="NCBI Taxonomy" id="3046383"/>
    <lineage>
        <taxon>Bacteria</taxon>
        <taxon>Bacillati</taxon>
        <taxon>Bacillota</taxon>
        <taxon>Clostridia</taxon>
        <taxon>Eubacteriales</taxon>
        <taxon>Aristaeellaceae</taxon>
        <taxon>Aristaeella</taxon>
    </lineage>
</organism>
<accession>A0AC61PJE3</accession>
<dbReference type="EMBL" id="FWXZ01000001">
    <property type="protein sequence ID" value="SMC42906.1"/>
    <property type="molecule type" value="Genomic_DNA"/>
</dbReference>
<keyword evidence="2" id="KW-1185">Reference proteome</keyword>
<proteinExistence type="predicted"/>